<reference evidence="2" key="2">
    <citation type="submission" date="2021-03" db="UniProtKB">
        <authorList>
            <consortium name="EnsemblPlants"/>
        </authorList>
    </citation>
    <scope>IDENTIFICATION</scope>
</reference>
<evidence type="ECO:0000256" key="1">
    <source>
        <dbReference type="SAM" id="Phobius"/>
    </source>
</evidence>
<keyword evidence="1" id="KW-1133">Transmembrane helix</keyword>
<reference evidence="2" key="1">
    <citation type="journal article" date="2017" name="Nature">
        <title>The genome of Chenopodium quinoa.</title>
        <authorList>
            <person name="Jarvis D.E."/>
            <person name="Ho Y.S."/>
            <person name="Lightfoot D.J."/>
            <person name="Schmoeckel S.M."/>
            <person name="Li B."/>
            <person name="Borm T.J.A."/>
            <person name="Ohyanagi H."/>
            <person name="Mineta K."/>
            <person name="Michell C.T."/>
            <person name="Saber N."/>
            <person name="Kharbatia N.M."/>
            <person name="Rupper R.R."/>
            <person name="Sharp A.R."/>
            <person name="Dally N."/>
            <person name="Boughton B.A."/>
            <person name="Woo Y.H."/>
            <person name="Gao G."/>
            <person name="Schijlen E.G.W.M."/>
            <person name="Guo X."/>
            <person name="Momin A.A."/>
            <person name="Negrao S."/>
            <person name="Al-Babili S."/>
            <person name="Gehring C."/>
            <person name="Roessner U."/>
            <person name="Jung C."/>
            <person name="Murphy K."/>
            <person name="Arold S.T."/>
            <person name="Gojobori T."/>
            <person name="van der Linden C.G."/>
            <person name="van Loo E.N."/>
            <person name="Jellen E.N."/>
            <person name="Maughan P.J."/>
            <person name="Tester M."/>
        </authorList>
    </citation>
    <scope>NUCLEOTIDE SEQUENCE [LARGE SCALE GENOMIC DNA]</scope>
    <source>
        <strain evidence="2">cv. PI 614886</strain>
    </source>
</reference>
<keyword evidence="3" id="KW-1185">Reference proteome</keyword>
<dbReference type="AlphaFoldDB" id="A0A803KXX2"/>
<proteinExistence type="predicted"/>
<sequence>MKLSPIRGYPVLSLLLNFIMLLIRTTTTPF</sequence>
<name>A0A803KXX2_CHEQI</name>
<dbReference type="Proteomes" id="UP000596660">
    <property type="component" value="Unplaced"/>
</dbReference>
<protein>
    <submittedName>
        <fullName evidence="2">Uncharacterized protein</fullName>
    </submittedName>
</protein>
<dbReference type="EnsemblPlants" id="AUR62003881-RA">
    <property type="protein sequence ID" value="AUR62003881-RA:cds"/>
    <property type="gene ID" value="AUR62003881"/>
</dbReference>
<keyword evidence="1" id="KW-0472">Membrane</keyword>
<keyword evidence="1" id="KW-0812">Transmembrane</keyword>
<evidence type="ECO:0000313" key="3">
    <source>
        <dbReference type="Proteomes" id="UP000596660"/>
    </source>
</evidence>
<evidence type="ECO:0000313" key="2">
    <source>
        <dbReference type="EnsemblPlants" id="AUR62003881-RA:cds"/>
    </source>
</evidence>
<dbReference type="Gramene" id="AUR62003881-RA">
    <property type="protein sequence ID" value="AUR62003881-RA:cds"/>
    <property type="gene ID" value="AUR62003881"/>
</dbReference>
<organism evidence="2 3">
    <name type="scientific">Chenopodium quinoa</name>
    <name type="common">Quinoa</name>
    <dbReference type="NCBI Taxonomy" id="63459"/>
    <lineage>
        <taxon>Eukaryota</taxon>
        <taxon>Viridiplantae</taxon>
        <taxon>Streptophyta</taxon>
        <taxon>Embryophyta</taxon>
        <taxon>Tracheophyta</taxon>
        <taxon>Spermatophyta</taxon>
        <taxon>Magnoliopsida</taxon>
        <taxon>eudicotyledons</taxon>
        <taxon>Gunneridae</taxon>
        <taxon>Pentapetalae</taxon>
        <taxon>Caryophyllales</taxon>
        <taxon>Chenopodiaceae</taxon>
        <taxon>Chenopodioideae</taxon>
        <taxon>Atripliceae</taxon>
        <taxon>Chenopodium</taxon>
    </lineage>
</organism>
<accession>A0A803KXX2</accession>
<feature type="transmembrane region" description="Helical" evidence="1">
    <location>
        <begin position="6"/>
        <end position="23"/>
    </location>
</feature>